<evidence type="ECO:0000259" key="10">
    <source>
        <dbReference type="PROSITE" id="PS50878"/>
    </source>
</evidence>
<proteinExistence type="inferred from homology"/>
<evidence type="ECO:0000313" key="11">
    <source>
        <dbReference type="EMBL" id="PAD99835.1"/>
    </source>
</evidence>
<keyword evidence="3" id="KW-0548">Nucleotidyltransferase</keyword>
<evidence type="ECO:0000256" key="6">
    <source>
        <dbReference type="ARBA" id="ARBA00022918"/>
    </source>
</evidence>
<keyword evidence="5" id="KW-0460">Magnesium</keyword>
<gene>
    <name evidence="11" type="ORF">CHH48_10010</name>
</gene>
<dbReference type="PANTHER" id="PTHR34047">
    <property type="entry name" value="NUCLEAR INTRON MATURASE 1, MITOCHONDRIAL-RELATED"/>
    <property type="match status" value="1"/>
</dbReference>
<organism evidence="11 12">
    <name type="scientific">Terribacillus saccharophilus</name>
    <dbReference type="NCBI Taxonomy" id="361277"/>
    <lineage>
        <taxon>Bacteria</taxon>
        <taxon>Bacillati</taxon>
        <taxon>Bacillota</taxon>
        <taxon>Bacilli</taxon>
        <taxon>Bacillales</taxon>
        <taxon>Bacillaceae</taxon>
        <taxon>Terribacillus</taxon>
    </lineage>
</organism>
<protein>
    <recommendedName>
        <fullName evidence="1">RNA-directed DNA polymerase</fullName>
        <ecNumber evidence="1">2.7.7.49</ecNumber>
    </recommendedName>
</protein>
<dbReference type="RefSeq" id="WP_095219010.1">
    <property type="nucleotide sequence ID" value="NZ_NPBJ01000019.1"/>
</dbReference>
<evidence type="ECO:0000256" key="5">
    <source>
        <dbReference type="ARBA" id="ARBA00022842"/>
    </source>
</evidence>
<dbReference type="Pfam" id="PF00078">
    <property type="entry name" value="RVT_1"/>
    <property type="match status" value="1"/>
</dbReference>
<keyword evidence="12" id="KW-1185">Reference proteome</keyword>
<dbReference type="InterPro" id="IPR000477">
    <property type="entry name" value="RT_dom"/>
</dbReference>
<feature type="domain" description="Reverse transcriptase" evidence="10">
    <location>
        <begin position="27"/>
        <end position="239"/>
    </location>
</feature>
<keyword evidence="7" id="KW-0051">Antiviral defense</keyword>
<accession>A0ABX4GY82</accession>
<dbReference type="PRINTS" id="PR00866">
    <property type="entry name" value="RNADNAPOLMS"/>
</dbReference>
<keyword evidence="2" id="KW-0808">Transferase</keyword>
<reference evidence="11 12" key="1">
    <citation type="submission" date="2017-07" db="EMBL/GenBank/DDBJ databases">
        <title>Isolation and whole genome analysis of endospore-forming bacteria from heroin.</title>
        <authorList>
            <person name="Kalinowski J."/>
            <person name="Ahrens B."/>
            <person name="Al-Dilaimi A."/>
            <person name="Winkler A."/>
            <person name="Wibberg D."/>
            <person name="Schleenbecker U."/>
            <person name="Ruckert C."/>
            <person name="Wolfel R."/>
            <person name="Grass G."/>
        </authorList>
    </citation>
    <scope>NUCLEOTIDE SEQUENCE [LARGE SCALE GENOMIC DNA]</scope>
    <source>
        <strain evidence="11 12">7517-1</strain>
    </source>
</reference>
<name>A0ABX4GY82_9BACI</name>
<evidence type="ECO:0000256" key="3">
    <source>
        <dbReference type="ARBA" id="ARBA00022695"/>
    </source>
</evidence>
<comment type="caution">
    <text evidence="11">The sequence shown here is derived from an EMBL/GenBank/DDBJ whole genome shotgun (WGS) entry which is preliminary data.</text>
</comment>
<dbReference type="Proteomes" id="UP000216852">
    <property type="component" value="Unassembled WGS sequence"/>
</dbReference>
<evidence type="ECO:0000313" key="12">
    <source>
        <dbReference type="Proteomes" id="UP000216852"/>
    </source>
</evidence>
<dbReference type="EC" id="2.7.7.49" evidence="1"/>
<evidence type="ECO:0000256" key="2">
    <source>
        <dbReference type="ARBA" id="ARBA00022679"/>
    </source>
</evidence>
<keyword evidence="4" id="KW-0479">Metal-binding</keyword>
<dbReference type="InterPro" id="IPR000123">
    <property type="entry name" value="Reverse_transcriptase_msDNA"/>
</dbReference>
<dbReference type="NCBIfam" id="NF038233">
    <property type="entry name" value="retron_St85_RT"/>
    <property type="match status" value="1"/>
</dbReference>
<dbReference type="SUPFAM" id="SSF56672">
    <property type="entry name" value="DNA/RNA polymerases"/>
    <property type="match status" value="1"/>
</dbReference>
<dbReference type="PANTHER" id="PTHR34047:SF7">
    <property type="entry name" value="RNA-DIRECTED DNA POLYMERASE"/>
    <property type="match status" value="1"/>
</dbReference>
<dbReference type="InterPro" id="IPR051083">
    <property type="entry name" value="GrpII_Intron_Splice-Mob/Def"/>
</dbReference>
<comment type="catalytic activity">
    <reaction evidence="9">
        <text>DNA(n) + a 2'-deoxyribonucleoside 5'-triphosphate = DNA(n+1) + diphosphate</text>
        <dbReference type="Rhea" id="RHEA:22508"/>
        <dbReference type="Rhea" id="RHEA-COMP:17339"/>
        <dbReference type="Rhea" id="RHEA-COMP:17340"/>
        <dbReference type="ChEBI" id="CHEBI:33019"/>
        <dbReference type="ChEBI" id="CHEBI:61560"/>
        <dbReference type="ChEBI" id="CHEBI:173112"/>
        <dbReference type="EC" id="2.7.7.49"/>
    </reaction>
</comment>
<keyword evidence="6" id="KW-0695">RNA-directed DNA polymerase</keyword>
<dbReference type="PROSITE" id="PS50878">
    <property type="entry name" value="RT_POL"/>
    <property type="match status" value="1"/>
</dbReference>
<evidence type="ECO:0000256" key="1">
    <source>
        <dbReference type="ARBA" id="ARBA00012493"/>
    </source>
</evidence>
<dbReference type="CDD" id="cd03487">
    <property type="entry name" value="RT_Bac_retron_II"/>
    <property type="match status" value="1"/>
</dbReference>
<comment type="similarity">
    <text evidence="8">Belongs to the bacterial reverse transcriptase family.</text>
</comment>
<evidence type="ECO:0000256" key="7">
    <source>
        <dbReference type="ARBA" id="ARBA00023118"/>
    </source>
</evidence>
<dbReference type="InterPro" id="IPR043502">
    <property type="entry name" value="DNA/RNA_pol_sf"/>
</dbReference>
<evidence type="ECO:0000256" key="8">
    <source>
        <dbReference type="ARBA" id="ARBA00034120"/>
    </source>
</evidence>
<dbReference type="EMBL" id="NPBJ01000019">
    <property type="protein sequence ID" value="PAD99835.1"/>
    <property type="molecule type" value="Genomic_DNA"/>
</dbReference>
<sequence length="319" mass="36995">MNIAAYTLGIPKIDSLLDLSNAINLSEYTLQRILNSVDDQYYLIKIPKKDNSFREVYSPSPALKAIQKWILENILQPIAVDPSATAFQKGVTIRNNVELHIDNQFLLCMDIKDFFPSIKKNRVYQLFRSVGYDEHISLVFSRFCTYKEFLPQGAVTSPSISNIISIKLDRRLNGYCSLRNIVYSRYADDFTFSSNNTDKLRKSINILKAIIEDEGYTLNTSKTRLLIPGNKRKVTGLIISDSKSISIGRKQRRILRAKIHHSIFKMEKNTDSWRLFNKHINGWLSFLKGIDYESYISLLKYRENLKQKKKEQEDIISVF</sequence>
<evidence type="ECO:0000256" key="4">
    <source>
        <dbReference type="ARBA" id="ARBA00022723"/>
    </source>
</evidence>
<dbReference type="InterPro" id="IPR043128">
    <property type="entry name" value="Rev_trsase/Diguanyl_cyclase"/>
</dbReference>
<dbReference type="Gene3D" id="3.30.70.270">
    <property type="match status" value="1"/>
</dbReference>
<evidence type="ECO:0000256" key="9">
    <source>
        <dbReference type="ARBA" id="ARBA00048173"/>
    </source>
</evidence>